<dbReference type="EMBL" id="BMAV01009824">
    <property type="protein sequence ID" value="GFY54310.1"/>
    <property type="molecule type" value="Genomic_DNA"/>
</dbReference>
<keyword evidence="1" id="KW-1133">Transmembrane helix</keyword>
<keyword evidence="1" id="KW-0812">Transmembrane</keyword>
<keyword evidence="3" id="KW-1185">Reference proteome</keyword>
<sequence>MLRCCLLLCWLKSAEVGVFFLSGFVLNIAGEANILYNMVVGTKTVAASVSTIGVLTLLTGVAVHYRTPRSVSNDILDVLQQSQGGQLQADL</sequence>
<dbReference type="Proteomes" id="UP000886998">
    <property type="component" value="Unassembled WGS sequence"/>
</dbReference>
<evidence type="ECO:0000256" key="1">
    <source>
        <dbReference type="SAM" id="Phobius"/>
    </source>
</evidence>
<evidence type="ECO:0000313" key="2">
    <source>
        <dbReference type="EMBL" id="GFY54310.1"/>
    </source>
</evidence>
<feature type="transmembrane region" description="Helical" evidence="1">
    <location>
        <begin position="45"/>
        <end position="65"/>
    </location>
</feature>
<comment type="caution">
    <text evidence="2">The sequence shown here is derived from an EMBL/GenBank/DDBJ whole genome shotgun (WGS) entry which is preliminary data.</text>
</comment>
<evidence type="ECO:0000313" key="3">
    <source>
        <dbReference type="Proteomes" id="UP000886998"/>
    </source>
</evidence>
<name>A0A8X6XKK8_9ARAC</name>
<protein>
    <submittedName>
        <fullName evidence="2">Uncharacterized protein</fullName>
    </submittedName>
</protein>
<proteinExistence type="predicted"/>
<dbReference type="AlphaFoldDB" id="A0A8X6XKK8"/>
<reference evidence="2" key="1">
    <citation type="submission" date="2020-08" db="EMBL/GenBank/DDBJ databases">
        <title>Multicomponent nature underlies the extraordinary mechanical properties of spider dragline silk.</title>
        <authorList>
            <person name="Kono N."/>
            <person name="Nakamura H."/>
            <person name="Mori M."/>
            <person name="Yoshida Y."/>
            <person name="Ohtoshi R."/>
            <person name="Malay A.D."/>
            <person name="Moran D.A.P."/>
            <person name="Tomita M."/>
            <person name="Numata K."/>
            <person name="Arakawa K."/>
        </authorList>
    </citation>
    <scope>NUCLEOTIDE SEQUENCE</scope>
</reference>
<keyword evidence="1" id="KW-0472">Membrane</keyword>
<organism evidence="2 3">
    <name type="scientific">Trichonephila inaurata madagascariensis</name>
    <dbReference type="NCBI Taxonomy" id="2747483"/>
    <lineage>
        <taxon>Eukaryota</taxon>
        <taxon>Metazoa</taxon>
        <taxon>Ecdysozoa</taxon>
        <taxon>Arthropoda</taxon>
        <taxon>Chelicerata</taxon>
        <taxon>Arachnida</taxon>
        <taxon>Araneae</taxon>
        <taxon>Araneomorphae</taxon>
        <taxon>Entelegynae</taxon>
        <taxon>Araneoidea</taxon>
        <taxon>Nephilidae</taxon>
        <taxon>Trichonephila</taxon>
        <taxon>Trichonephila inaurata</taxon>
    </lineage>
</organism>
<gene>
    <name evidence="2" type="ORF">TNIN_298891</name>
</gene>
<accession>A0A8X6XKK8</accession>